<dbReference type="InterPro" id="IPR050975">
    <property type="entry name" value="Sleep_regulator"/>
</dbReference>
<evidence type="ECO:0000256" key="1">
    <source>
        <dbReference type="ARBA" id="ARBA00022729"/>
    </source>
</evidence>
<accession>A0A0N5APA9</accession>
<dbReference type="PANTHER" id="PTHR33562">
    <property type="entry name" value="ATILLA, ISOFORM B-RELATED-RELATED"/>
    <property type="match status" value="1"/>
</dbReference>
<feature type="chain" id="PRO_5005893362" evidence="4">
    <location>
        <begin position="26"/>
        <end position="147"/>
    </location>
</feature>
<evidence type="ECO:0000256" key="2">
    <source>
        <dbReference type="ARBA" id="ARBA00023180"/>
    </source>
</evidence>
<keyword evidence="3" id="KW-1133">Transmembrane helix</keyword>
<keyword evidence="1 4" id="KW-0732">Signal</keyword>
<evidence type="ECO:0000313" key="6">
    <source>
        <dbReference type="WBParaSite" id="SMUV_0000647801-mRNA-1"/>
    </source>
</evidence>
<keyword evidence="5" id="KW-1185">Reference proteome</keyword>
<dbReference type="InterPro" id="IPR031424">
    <property type="entry name" value="QVR-like"/>
</dbReference>
<dbReference type="PANTHER" id="PTHR33562:SF2">
    <property type="entry name" value="PROTEIN QUIVER"/>
    <property type="match status" value="1"/>
</dbReference>
<dbReference type="SUPFAM" id="SSF57302">
    <property type="entry name" value="Snake toxin-like"/>
    <property type="match status" value="1"/>
</dbReference>
<dbReference type="AlphaFoldDB" id="A0A0N5APA9"/>
<evidence type="ECO:0000256" key="3">
    <source>
        <dbReference type="SAM" id="Phobius"/>
    </source>
</evidence>
<proteinExistence type="predicted"/>
<evidence type="ECO:0000256" key="4">
    <source>
        <dbReference type="SAM" id="SignalP"/>
    </source>
</evidence>
<sequence length="147" mass="16437">MPRTPLLYLIIVIAAIIDLIPVSEAIACYQCSSTGGQDCKLSSETCEYGIFGCYKMATYSGGIDKFGNFYNEENRIITMSRGCTLLPIAGADACQQHTILGVRAVICYCFNDFCNSTVSLFQSSRKLIVLIIINLFVIQVFSYYYYY</sequence>
<dbReference type="Proteomes" id="UP000046393">
    <property type="component" value="Unplaced"/>
</dbReference>
<feature type="signal peptide" evidence="4">
    <location>
        <begin position="1"/>
        <end position="25"/>
    </location>
</feature>
<dbReference type="Pfam" id="PF17064">
    <property type="entry name" value="QVR"/>
    <property type="match status" value="1"/>
</dbReference>
<feature type="transmembrane region" description="Helical" evidence="3">
    <location>
        <begin position="127"/>
        <end position="146"/>
    </location>
</feature>
<evidence type="ECO:0000313" key="5">
    <source>
        <dbReference type="Proteomes" id="UP000046393"/>
    </source>
</evidence>
<organism evidence="5 6">
    <name type="scientific">Syphacia muris</name>
    <dbReference type="NCBI Taxonomy" id="451379"/>
    <lineage>
        <taxon>Eukaryota</taxon>
        <taxon>Metazoa</taxon>
        <taxon>Ecdysozoa</taxon>
        <taxon>Nematoda</taxon>
        <taxon>Chromadorea</taxon>
        <taxon>Rhabditida</taxon>
        <taxon>Spirurina</taxon>
        <taxon>Oxyuridomorpha</taxon>
        <taxon>Oxyuroidea</taxon>
        <taxon>Oxyuridae</taxon>
        <taxon>Syphacia</taxon>
    </lineage>
</organism>
<keyword evidence="2" id="KW-0325">Glycoprotein</keyword>
<protein>
    <submittedName>
        <fullName evidence="6">Protein quiver</fullName>
    </submittedName>
</protein>
<reference evidence="6" key="1">
    <citation type="submission" date="2017-02" db="UniProtKB">
        <authorList>
            <consortium name="WormBaseParasite"/>
        </authorList>
    </citation>
    <scope>IDENTIFICATION</scope>
</reference>
<keyword evidence="3" id="KW-0812">Transmembrane</keyword>
<dbReference type="InterPro" id="IPR045860">
    <property type="entry name" value="Snake_toxin-like_sf"/>
</dbReference>
<dbReference type="CDD" id="cd00117">
    <property type="entry name" value="TFP"/>
    <property type="match status" value="1"/>
</dbReference>
<dbReference type="GO" id="GO:0030431">
    <property type="term" value="P:sleep"/>
    <property type="evidence" value="ECO:0007669"/>
    <property type="project" value="InterPro"/>
</dbReference>
<keyword evidence="3" id="KW-0472">Membrane</keyword>
<dbReference type="WBParaSite" id="SMUV_0000647801-mRNA-1">
    <property type="protein sequence ID" value="SMUV_0000647801-mRNA-1"/>
    <property type="gene ID" value="SMUV_0000647801"/>
</dbReference>
<dbReference type="GO" id="GO:0032222">
    <property type="term" value="P:regulation of synaptic transmission, cholinergic"/>
    <property type="evidence" value="ECO:0007669"/>
    <property type="project" value="InterPro"/>
</dbReference>
<name>A0A0N5APA9_9BILA</name>